<dbReference type="Proteomes" id="UP000624244">
    <property type="component" value="Unassembled WGS sequence"/>
</dbReference>
<keyword evidence="2" id="KW-0472">Membrane</keyword>
<keyword evidence="2" id="KW-0812">Transmembrane</keyword>
<gene>
    <name evidence="3" type="ORF">GGP41_007320</name>
</gene>
<evidence type="ECO:0000256" key="2">
    <source>
        <dbReference type="SAM" id="Phobius"/>
    </source>
</evidence>
<name>A0A8H5ZSI3_COCSA</name>
<keyword evidence="2" id="KW-1133">Transmembrane helix</keyword>
<evidence type="ECO:0000313" key="4">
    <source>
        <dbReference type="Proteomes" id="UP000624244"/>
    </source>
</evidence>
<dbReference type="EMBL" id="WNKQ01000001">
    <property type="protein sequence ID" value="KAF5854577.1"/>
    <property type="molecule type" value="Genomic_DNA"/>
</dbReference>
<comment type="caution">
    <text evidence="3">The sequence shown here is derived from an EMBL/GenBank/DDBJ whole genome shotgun (WGS) entry which is preliminary data.</text>
</comment>
<feature type="transmembrane region" description="Helical" evidence="2">
    <location>
        <begin position="40"/>
        <end position="62"/>
    </location>
</feature>
<organism evidence="3 4">
    <name type="scientific">Cochliobolus sativus</name>
    <name type="common">Common root rot and spot blotch fungus</name>
    <name type="synonym">Bipolaris sorokiniana</name>
    <dbReference type="NCBI Taxonomy" id="45130"/>
    <lineage>
        <taxon>Eukaryota</taxon>
        <taxon>Fungi</taxon>
        <taxon>Dikarya</taxon>
        <taxon>Ascomycota</taxon>
        <taxon>Pezizomycotina</taxon>
        <taxon>Dothideomycetes</taxon>
        <taxon>Pleosporomycetidae</taxon>
        <taxon>Pleosporales</taxon>
        <taxon>Pleosporineae</taxon>
        <taxon>Pleosporaceae</taxon>
        <taxon>Bipolaris</taxon>
    </lineage>
</organism>
<dbReference type="AlphaFoldDB" id="A0A8H5ZSI3"/>
<accession>A0A8H5ZSI3</accession>
<protein>
    <submittedName>
        <fullName evidence="3">Uncharacterized protein</fullName>
    </submittedName>
</protein>
<proteinExistence type="predicted"/>
<feature type="region of interest" description="Disordered" evidence="1">
    <location>
        <begin position="190"/>
        <end position="211"/>
    </location>
</feature>
<reference evidence="3" key="1">
    <citation type="submission" date="2019-11" db="EMBL/GenBank/DDBJ databases">
        <title>Bipolaris sorokiniana Genome sequencing.</title>
        <authorList>
            <person name="Wang H."/>
        </authorList>
    </citation>
    <scope>NUCLEOTIDE SEQUENCE</scope>
</reference>
<sequence>MVKRKTEYFGITSLSIAPTYLHLSQNETMEGYSCKNAATILIPILLIPVQIVVISLLVLVAGDACRDPRDTRGVSTREEARKGGRCVAVSRVHVCSVGCVRCRIGCGEDRLWKGLEREKEWERVDKRRGGIWKVIEGGLRRVDGEDDDGLPEQETKEYQHFPAHEDCLSKPPLPFIDGLYVPDCGGDRQIFQRDDQPFKDETARRDISRDPYVRIDRRRKHQCCASR</sequence>
<evidence type="ECO:0000256" key="1">
    <source>
        <dbReference type="SAM" id="MobiDB-lite"/>
    </source>
</evidence>
<evidence type="ECO:0000313" key="3">
    <source>
        <dbReference type="EMBL" id="KAF5854577.1"/>
    </source>
</evidence>